<dbReference type="InterPro" id="IPR010980">
    <property type="entry name" value="Cyt_c/b562"/>
</dbReference>
<comment type="caution">
    <text evidence="4">The sequence shown here is derived from an EMBL/GenBank/DDBJ whole genome shotgun (WGS) entry which is preliminary data.</text>
</comment>
<reference evidence="4 5" key="1">
    <citation type="submission" date="2016-09" db="EMBL/GenBank/DDBJ databases">
        <title>Genomic Taxonomy of the Vibrionaceae.</title>
        <authorList>
            <person name="Gonzalez-Castillo A."/>
            <person name="Gomez-Gil B."/>
            <person name="Enciso-Ibarra K."/>
        </authorList>
    </citation>
    <scope>NUCLEOTIDE SEQUENCE [LARGE SCALE GENOMIC DNA]</scope>
    <source>
        <strain evidence="4 5">CAIM 1731</strain>
    </source>
</reference>
<comment type="similarity">
    <text evidence="1">Belongs to the cytochrome b562 family.</text>
</comment>
<evidence type="ECO:0000256" key="1">
    <source>
        <dbReference type="ARBA" id="ARBA00005523"/>
    </source>
</evidence>
<feature type="chain" id="PRO_5046876475" evidence="3">
    <location>
        <begin position="18"/>
        <end position="126"/>
    </location>
</feature>
<dbReference type="Proteomes" id="UP000186206">
    <property type="component" value="Unassembled WGS sequence"/>
</dbReference>
<dbReference type="SUPFAM" id="SSF47175">
    <property type="entry name" value="Cytochromes"/>
    <property type="match status" value="1"/>
</dbReference>
<feature type="signal peptide" evidence="3">
    <location>
        <begin position="1"/>
        <end position="17"/>
    </location>
</feature>
<protein>
    <submittedName>
        <fullName evidence="4">Cytochrome b562 family protein</fullName>
    </submittedName>
</protein>
<evidence type="ECO:0000256" key="2">
    <source>
        <dbReference type="ARBA" id="ARBA00022729"/>
    </source>
</evidence>
<dbReference type="Gene3D" id="1.20.120.10">
    <property type="entry name" value="Cytochrome c/b562"/>
    <property type="match status" value="1"/>
</dbReference>
<keyword evidence="5" id="KW-1185">Reference proteome</keyword>
<dbReference type="Pfam" id="PF07361">
    <property type="entry name" value="Cytochrom_B562"/>
    <property type="match status" value="1"/>
</dbReference>
<dbReference type="EMBL" id="MJMI01000080">
    <property type="protein sequence ID" value="OLQ94008.1"/>
    <property type="molecule type" value="Genomic_DNA"/>
</dbReference>
<evidence type="ECO:0000256" key="3">
    <source>
        <dbReference type="SAM" id="SignalP"/>
    </source>
</evidence>
<accession>A0ABX3FNH9</accession>
<name>A0ABX3FNH9_9VIBR</name>
<gene>
    <name evidence="4" type="ORF">BIY21_10115</name>
</gene>
<sequence>MRKIVLLSALFTSQAFAADYDLKSAMKQMKLDFKQAAEAQSVEEMQTAIDSFSRLITQSQSAAYPPEKQNLYIEGFNKLSLSIEAINQELQQGDLKGAKQELKVIDGLREEYHDKRNPSIWSKIFG</sequence>
<keyword evidence="2 3" id="KW-0732">Signal</keyword>
<organism evidence="4 5">
    <name type="scientific">Vibrio ponticus</name>
    <dbReference type="NCBI Taxonomy" id="265668"/>
    <lineage>
        <taxon>Bacteria</taxon>
        <taxon>Pseudomonadati</taxon>
        <taxon>Pseudomonadota</taxon>
        <taxon>Gammaproteobacteria</taxon>
        <taxon>Vibrionales</taxon>
        <taxon>Vibrionaceae</taxon>
        <taxon>Vibrio</taxon>
    </lineage>
</organism>
<evidence type="ECO:0000313" key="5">
    <source>
        <dbReference type="Proteomes" id="UP000186206"/>
    </source>
</evidence>
<evidence type="ECO:0000313" key="4">
    <source>
        <dbReference type="EMBL" id="OLQ94008.1"/>
    </source>
</evidence>
<dbReference type="InterPro" id="IPR009155">
    <property type="entry name" value="Cyt_b562"/>
</dbReference>
<proteinExistence type="inferred from homology"/>